<keyword evidence="3" id="KW-0371">Homeobox</keyword>
<evidence type="ECO:0000313" key="9">
    <source>
        <dbReference type="EMBL" id="KIJ08122.1"/>
    </source>
</evidence>
<sequence>MDDNLLQRLRFAETHFLSVLADGQETLTSYDQSWSALLDDLSTASLSGTASDETLSLAHLVAFRISKIASCFLDVTHEQEASTAQLHNDWDTIFQQMDVLDLNSQVVSLHPNGDLPCRAKTGIPPSDSSFPPFLASAYRWLLDNLHNPYPTPAVKAQLAATSSCQIASINSWFISVRRRMGWTALCRDCFSNCRADIIDAAYRALVKEDPHRRLSPEVIHSFMEMKVAAEGLYSSSFSRSALAGDLDAVVKDMTEEDKKIVEDEKCRRVEEAKLAKSRDKEMRRGQRAFTRELCKSIPDSYPSPDRSRTSSPVPALDESLTDESEVEEGVFPPVVAGRKRRSSSVEPANEPFFTIASRPVKRLRSGASVASSPAFQTCLPSPPSSVNSAEDSSDNDSPASAIHTPSAAPPTTQNHTHTTVSRRRRLSDADPCGLPKRPRGSITGPRLHAVSDPLPRSQAESEYSVDEWFNTNFDALFALPPPVDAAEPDISAQWEVELFSDYSIPQDLQKRTSKSLSPAQDSQTPASTDLAMLESLLQSIESGGFVAPSETVISTSVPFITSLADSTCHDVSLSSDPPPSIDWTTLLYSTEPFEPTIDSIFPQQSYTDCQPLPEIDLSILQLPQVTSQTTSSGDLVSKQAKLTQLQALQEAVRQMQKELQSEGVVL</sequence>
<dbReference type="InterPro" id="IPR024441">
    <property type="entry name" value="Homeodomain1_C"/>
</dbReference>
<dbReference type="InterPro" id="IPR001356">
    <property type="entry name" value="HD"/>
</dbReference>
<feature type="domain" description="KN homeodomain" evidence="6">
    <location>
        <begin position="140"/>
        <end position="179"/>
    </location>
</feature>
<dbReference type="InterPro" id="IPR008422">
    <property type="entry name" value="KN_HD"/>
</dbReference>
<evidence type="ECO:0000256" key="5">
    <source>
        <dbReference type="SAM" id="MobiDB-lite"/>
    </source>
</evidence>
<evidence type="ECO:0000259" key="6">
    <source>
        <dbReference type="Pfam" id="PF05920"/>
    </source>
</evidence>
<comment type="similarity">
    <text evidence="1">Belongs to the TALE/M-ATYP homeobox family.</text>
</comment>
<dbReference type="Pfam" id="PF05920">
    <property type="entry name" value="Homeobox_KN"/>
    <property type="match status" value="1"/>
</dbReference>
<feature type="region of interest" description="Disordered" evidence="5">
    <location>
        <begin position="276"/>
        <end position="332"/>
    </location>
</feature>
<keyword evidence="2" id="KW-0238">DNA-binding</keyword>
<evidence type="ECO:0000256" key="2">
    <source>
        <dbReference type="ARBA" id="ARBA00023125"/>
    </source>
</evidence>
<dbReference type="Gene3D" id="1.10.10.60">
    <property type="entry name" value="Homeodomain-like"/>
    <property type="match status" value="1"/>
</dbReference>
<dbReference type="OrthoDB" id="250329at2759"/>
<organism evidence="9 10">
    <name type="scientific">Paxillus involutus ATCC 200175</name>
    <dbReference type="NCBI Taxonomy" id="664439"/>
    <lineage>
        <taxon>Eukaryota</taxon>
        <taxon>Fungi</taxon>
        <taxon>Dikarya</taxon>
        <taxon>Basidiomycota</taxon>
        <taxon>Agaricomycotina</taxon>
        <taxon>Agaricomycetes</taxon>
        <taxon>Agaricomycetidae</taxon>
        <taxon>Boletales</taxon>
        <taxon>Paxilineae</taxon>
        <taxon>Paxillaceae</taxon>
        <taxon>Paxillus</taxon>
    </lineage>
</organism>
<gene>
    <name evidence="9" type="ORF">PAXINDRAFT_102675</name>
</gene>
<proteinExistence type="inferred from homology"/>
<evidence type="ECO:0000259" key="7">
    <source>
        <dbReference type="Pfam" id="PF12731"/>
    </source>
</evidence>
<dbReference type="InterPro" id="IPR009057">
    <property type="entry name" value="Homeodomain-like_sf"/>
</dbReference>
<dbReference type="HOGENOM" id="CLU_021698_0_0_1"/>
<feature type="domain" description="Mating-type protein C-terminal" evidence="8">
    <location>
        <begin position="216"/>
        <end position="653"/>
    </location>
</feature>
<feature type="compositionally biased region" description="Basic and acidic residues" evidence="5">
    <location>
        <begin position="276"/>
        <end position="294"/>
    </location>
</feature>
<feature type="compositionally biased region" description="Acidic residues" evidence="5">
    <location>
        <begin position="319"/>
        <end position="328"/>
    </location>
</feature>
<dbReference type="CDD" id="cd00086">
    <property type="entry name" value="homeodomain"/>
    <property type="match status" value="1"/>
</dbReference>
<protein>
    <submittedName>
        <fullName evidence="9">Uncharacterized protein</fullName>
    </submittedName>
</protein>
<feature type="region of interest" description="Disordered" evidence="5">
    <location>
        <begin position="371"/>
        <end position="458"/>
    </location>
</feature>
<evidence type="ECO:0000256" key="3">
    <source>
        <dbReference type="ARBA" id="ARBA00023155"/>
    </source>
</evidence>
<evidence type="ECO:0000259" key="8">
    <source>
        <dbReference type="Pfam" id="PF12737"/>
    </source>
</evidence>
<evidence type="ECO:0000313" key="10">
    <source>
        <dbReference type="Proteomes" id="UP000053647"/>
    </source>
</evidence>
<dbReference type="GO" id="GO:0006355">
    <property type="term" value="P:regulation of DNA-templated transcription"/>
    <property type="evidence" value="ECO:0007669"/>
    <property type="project" value="InterPro"/>
</dbReference>
<evidence type="ECO:0000256" key="1">
    <source>
        <dbReference type="ARBA" id="ARBA00005800"/>
    </source>
</evidence>
<dbReference type="SUPFAM" id="SSF46689">
    <property type="entry name" value="Homeodomain-like"/>
    <property type="match status" value="1"/>
</dbReference>
<dbReference type="GO" id="GO:0003677">
    <property type="term" value="F:DNA binding"/>
    <property type="evidence" value="ECO:0007669"/>
    <property type="project" value="UniProtKB-KW"/>
</dbReference>
<feature type="domain" description="Mating-type protein A-alpha/beta 1 N-terminal" evidence="7">
    <location>
        <begin position="2"/>
        <end position="87"/>
    </location>
</feature>
<evidence type="ECO:0000256" key="4">
    <source>
        <dbReference type="ARBA" id="ARBA00023242"/>
    </source>
</evidence>
<feature type="compositionally biased region" description="Polar residues" evidence="5">
    <location>
        <begin position="371"/>
        <end position="398"/>
    </location>
</feature>
<dbReference type="Pfam" id="PF12737">
    <property type="entry name" value="Mating_C"/>
    <property type="match status" value="1"/>
</dbReference>
<dbReference type="AlphaFoldDB" id="A0A0C9TJQ3"/>
<dbReference type="Proteomes" id="UP000053647">
    <property type="component" value="Unassembled WGS sequence"/>
</dbReference>
<feature type="compositionally biased region" description="Polar residues" evidence="5">
    <location>
        <begin position="409"/>
        <end position="419"/>
    </location>
</feature>
<dbReference type="Pfam" id="PF12731">
    <property type="entry name" value="Mating_N"/>
    <property type="match status" value="1"/>
</dbReference>
<reference evidence="9 10" key="1">
    <citation type="submission" date="2014-06" db="EMBL/GenBank/DDBJ databases">
        <authorList>
            <consortium name="DOE Joint Genome Institute"/>
            <person name="Kuo A."/>
            <person name="Kohler A."/>
            <person name="Nagy L.G."/>
            <person name="Floudas D."/>
            <person name="Copeland A."/>
            <person name="Barry K.W."/>
            <person name="Cichocki N."/>
            <person name="Veneault-Fourrey C."/>
            <person name="LaButti K."/>
            <person name="Lindquist E.A."/>
            <person name="Lipzen A."/>
            <person name="Lundell T."/>
            <person name="Morin E."/>
            <person name="Murat C."/>
            <person name="Sun H."/>
            <person name="Tunlid A."/>
            <person name="Henrissat B."/>
            <person name="Grigoriev I.V."/>
            <person name="Hibbett D.S."/>
            <person name="Martin F."/>
            <person name="Nordberg H.P."/>
            <person name="Cantor M.N."/>
            <person name="Hua S.X."/>
        </authorList>
    </citation>
    <scope>NUCLEOTIDE SEQUENCE [LARGE SCALE GENOMIC DNA]</scope>
    <source>
        <strain evidence="9 10">ATCC 200175</strain>
    </source>
</reference>
<name>A0A0C9TJQ3_PAXIN</name>
<reference evidence="10" key="2">
    <citation type="submission" date="2015-01" db="EMBL/GenBank/DDBJ databases">
        <title>Evolutionary Origins and Diversification of the Mycorrhizal Mutualists.</title>
        <authorList>
            <consortium name="DOE Joint Genome Institute"/>
            <consortium name="Mycorrhizal Genomics Consortium"/>
            <person name="Kohler A."/>
            <person name="Kuo A."/>
            <person name="Nagy L.G."/>
            <person name="Floudas D."/>
            <person name="Copeland A."/>
            <person name="Barry K.W."/>
            <person name="Cichocki N."/>
            <person name="Veneault-Fourrey C."/>
            <person name="LaButti K."/>
            <person name="Lindquist E.A."/>
            <person name="Lipzen A."/>
            <person name="Lundell T."/>
            <person name="Morin E."/>
            <person name="Murat C."/>
            <person name="Riley R."/>
            <person name="Ohm R."/>
            <person name="Sun H."/>
            <person name="Tunlid A."/>
            <person name="Henrissat B."/>
            <person name="Grigoriev I.V."/>
            <person name="Hibbett D.S."/>
            <person name="Martin F."/>
        </authorList>
    </citation>
    <scope>NUCLEOTIDE SEQUENCE [LARGE SCALE GENOMIC DNA]</scope>
    <source>
        <strain evidence="10">ATCC 200175</strain>
    </source>
</reference>
<dbReference type="InterPro" id="IPR024333">
    <property type="entry name" value="Mating-type_A-alpha/beta_1_N"/>
</dbReference>
<dbReference type="EMBL" id="KN819696">
    <property type="protein sequence ID" value="KIJ08122.1"/>
    <property type="molecule type" value="Genomic_DNA"/>
</dbReference>
<keyword evidence="4" id="KW-0539">Nucleus</keyword>
<accession>A0A0C9TJQ3</accession>
<keyword evidence="10" id="KW-1185">Reference proteome</keyword>